<dbReference type="AlphaFoldDB" id="A0ABD2PPV3"/>
<evidence type="ECO:0000259" key="2">
    <source>
        <dbReference type="Pfam" id="PF21014"/>
    </source>
</evidence>
<gene>
    <name evidence="3" type="ORF">Ciccas_011928</name>
</gene>
<evidence type="ECO:0000256" key="1">
    <source>
        <dbReference type="SAM" id="MobiDB-lite"/>
    </source>
</evidence>
<comment type="caution">
    <text evidence="3">The sequence shown here is derived from an EMBL/GenBank/DDBJ whole genome shotgun (WGS) entry which is preliminary data.</text>
</comment>
<dbReference type="EMBL" id="JBJKFK010003822">
    <property type="protein sequence ID" value="KAL3309525.1"/>
    <property type="molecule type" value="Genomic_DNA"/>
</dbReference>
<keyword evidence="4" id="KW-1185">Reference proteome</keyword>
<name>A0ABD2PPV3_9PLAT</name>
<dbReference type="Proteomes" id="UP001626550">
    <property type="component" value="Unassembled WGS sequence"/>
</dbReference>
<feature type="domain" description="Ca2+-activated K+ channel Slowpoke-like C-terminal" evidence="2">
    <location>
        <begin position="19"/>
        <end position="48"/>
    </location>
</feature>
<accession>A0ABD2PPV3</accession>
<organism evidence="3 4">
    <name type="scientific">Cichlidogyrus casuarinus</name>
    <dbReference type="NCBI Taxonomy" id="1844966"/>
    <lineage>
        <taxon>Eukaryota</taxon>
        <taxon>Metazoa</taxon>
        <taxon>Spiralia</taxon>
        <taxon>Lophotrochozoa</taxon>
        <taxon>Platyhelminthes</taxon>
        <taxon>Monogenea</taxon>
        <taxon>Monopisthocotylea</taxon>
        <taxon>Dactylogyridea</taxon>
        <taxon>Ancyrocephalidae</taxon>
        <taxon>Cichlidogyrus</taxon>
    </lineage>
</organism>
<protein>
    <recommendedName>
        <fullName evidence="2">Ca2+-activated K+ channel Slowpoke-like C-terminal domain-containing protein</fullName>
    </recommendedName>
</protein>
<evidence type="ECO:0000313" key="4">
    <source>
        <dbReference type="Proteomes" id="UP001626550"/>
    </source>
</evidence>
<dbReference type="Pfam" id="PF21014">
    <property type="entry name" value="Slowpoke_C"/>
    <property type="match status" value="1"/>
</dbReference>
<dbReference type="InterPro" id="IPR048735">
    <property type="entry name" value="Slowpoke-like_C"/>
</dbReference>
<reference evidence="3 4" key="1">
    <citation type="submission" date="2024-11" db="EMBL/GenBank/DDBJ databases">
        <title>Adaptive evolution of stress response genes in parasites aligns with host niche diversity.</title>
        <authorList>
            <person name="Hahn C."/>
            <person name="Resl P."/>
        </authorList>
    </citation>
    <scope>NUCLEOTIDE SEQUENCE [LARGE SCALE GENOMIC DNA]</scope>
    <source>
        <strain evidence="3">EGGRZ-B1_66</strain>
        <tissue evidence="3">Body</tissue>
    </source>
</reference>
<feature type="region of interest" description="Disordered" evidence="1">
    <location>
        <begin position="1"/>
        <end position="26"/>
    </location>
</feature>
<sequence length="64" mass="7276">MSATNERFFLQSDRSGKNKGMGQTKRFVVTNPPGELRLLPHDYLFCLMPYSGPGQSGCQLKRRQ</sequence>
<proteinExistence type="predicted"/>
<evidence type="ECO:0000313" key="3">
    <source>
        <dbReference type="EMBL" id="KAL3309525.1"/>
    </source>
</evidence>